<keyword evidence="2" id="KW-0479">Metal-binding</keyword>
<evidence type="ECO:0000313" key="6">
    <source>
        <dbReference type="EMBL" id="WIA11248.1"/>
    </source>
</evidence>
<evidence type="ECO:0000313" key="7">
    <source>
        <dbReference type="Proteomes" id="UP001244341"/>
    </source>
</evidence>
<evidence type="ECO:0000256" key="1">
    <source>
        <dbReference type="ARBA" id="ARBA00009390"/>
    </source>
</evidence>
<proteinExistence type="inferred from homology"/>
<evidence type="ECO:0000259" key="5">
    <source>
        <dbReference type="SMART" id="SM00460"/>
    </source>
</evidence>
<comment type="similarity">
    <text evidence="1">Belongs to the transglutaminase-like superfamily. PNGase family.</text>
</comment>
<organism evidence="6 7">
    <name type="scientific">Tetradesmus obliquus</name>
    <name type="common">Green alga</name>
    <name type="synonym">Acutodesmus obliquus</name>
    <dbReference type="NCBI Taxonomy" id="3088"/>
    <lineage>
        <taxon>Eukaryota</taxon>
        <taxon>Viridiplantae</taxon>
        <taxon>Chlorophyta</taxon>
        <taxon>core chlorophytes</taxon>
        <taxon>Chlorophyceae</taxon>
        <taxon>CS clade</taxon>
        <taxon>Sphaeropleales</taxon>
        <taxon>Scenedesmaceae</taxon>
        <taxon>Tetradesmus</taxon>
    </lineage>
</organism>
<evidence type="ECO:0000256" key="3">
    <source>
        <dbReference type="ARBA" id="ARBA00022833"/>
    </source>
</evidence>
<feature type="domain" description="Transglutaminase-like" evidence="5">
    <location>
        <begin position="175"/>
        <end position="230"/>
    </location>
</feature>
<gene>
    <name evidence="6" type="ORF">OEZ85_011375</name>
</gene>
<accession>A0ABY8TQ59</accession>
<dbReference type="InterPro" id="IPR038765">
    <property type="entry name" value="Papain-like_cys_pep_sf"/>
</dbReference>
<protein>
    <recommendedName>
        <fullName evidence="5">Transglutaminase-like domain-containing protein</fullName>
    </recommendedName>
</protein>
<dbReference type="InterPro" id="IPR002931">
    <property type="entry name" value="Transglutaminase-like"/>
</dbReference>
<evidence type="ECO:0000256" key="2">
    <source>
        <dbReference type="ARBA" id="ARBA00022723"/>
    </source>
</evidence>
<dbReference type="Gene3D" id="3.10.620.30">
    <property type="match status" value="1"/>
</dbReference>
<dbReference type="SMART" id="SM00460">
    <property type="entry name" value="TGc"/>
    <property type="match status" value="1"/>
</dbReference>
<dbReference type="PANTHER" id="PTHR12143:SF19">
    <property type="entry name" value="PEPTIDE-N(4)-(N-ACETYL-BETA-GLUCOSAMINYL)ASPARAGINE AMIDASE"/>
    <property type="match status" value="1"/>
</dbReference>
<dbReference type="PANTHER" id="PTHR12143">
    <property type="entry name" value="PEPTIDE N-GLYCANASE PNGASE -RELATED"/>
    <property type="match status" value="1"/>
</dbReference>
<name>A0ABY8TQ59_TETOB</name>
<dbReference type="EMBL" id="CP126210">
    <property type="protein sequence ID" value="WIA11248.1"/>
    <property type="molecule type" value="Genomic_DNA"/>
</dbReference>
<dbReference type="InterPro" id="IPR050883">
    <property type="entry name" value="PNGase"/>
</dbReference>
<sequence length="599" mass="63526">MDADEALARALQEEEVAAARQQQPQPGTPDAVKAALLSLIQNSLAQALSVEDAELQARARALAPLEQLRHEAREAADLNALLLLGEQQAAGGGGSGVLGLQDFLVQGLLRWFKRGFFSWVDQPACELCGCPTSGIGMVQPTAAEARDGAGRVEAYRCNVCQQVTRFPRYARPAKLLDTRRGRCGELAHTFLLVLRAAGLDARHITDNADHVWCEYYSAALGRWVHVDACEEAWDTPLLYEGGWGKRLAHVFGSSRHGVTDVTRRYVVQPQSLPSRRVQVPEAWLAATLARLSNPLRAALDTSTRREVAMRDAAEALQLMSLEDGGSTAAAAASLPGRQSGAEAWRSARGEAGSQASTAQPSRARLPTPYQRAGDAALPQLFTSAGRITGGACRASGEHRGGQPGQQACRAFDGSSSSKWLDFGGGGAGGTAWLEYRLLPGQEALVLSHYDVMAADDCPERDPADWILECVPAAAASSAGQSGSSSSSSSCSAGWVVLDQQRGQVFSRRQQLRSFVVAEAARQYPSNAKFWQLGTSSSKIQPVLSHPALLGLLLQLGFRPVLGAAPGAAAAAGGQSVRLVADECSRENAEAVRLLSSAGT</sequence>
<dbReference type="Gene3D" id="2.20.25.10">
    <property type="match status" value="1"/>
</dbReference>
<dbReference type="Pfam" id="PF01841">
    <property type="entry name" value="Transglut_core"/>
    <property type="match status" value="1"/>
</dbReference>
<keyword evidence="7" id="KW-1185">Reference proteome</keyword>
<evidence type="ECO:0000256" key="4">
    <source>
        <dbReference type="SAM" id="MobiDB-lite"/>
    </source>
</evidence>
<reference evidence="6 7" key="1">
    <citation type="submission" date="2023-05" db="EMBL/GenBank/DDBJ databases">
        <title>A 100% complete, gapless, phased diploid assembly of the Scenedesmus obliquus UTEX 3031 genome.</title>
        <authorList>
            <person name="Biondi T.C."/>
            <person name="Hanschen E.R."/>
            <person name="Kwon T."/>
            <person name="Eng W."/>
            <person name="Kruse C.P.S."/>
            <person name="Koehler S.I."/>
            <person name="Kunde Y."/>
            <person name="Gleasner C.D."/>
            <person name="You Mak K.T."/>
            <person name="Polle J."/>
            <person name="Hovde B.T."/>
            <person name="Starkenburg S.R."/>
        </authorList>
    </citation>
    <scope>NUCLEOTIDE SEQUENCE [LARGE SCALE GENOMIC DNA]</scope>
    <source>
        <strain evidence="6 7">DOE0152z</strain>
    </source>
</reference>
<dbReference type="SUPFAM" id="SSF54001">
    <property type="entry name" value="Cysteine proteinases"/>
    <property type="match status" value="1"/>
</dbReference>
<feature type="region of interest" description="Disordered" evidence="4">
    <location>
        <begin position="329"/>
        <end position="366"/>
    </location>
</feature>
<keyword evidence="3" id="KW-0862">Zinc</keyword>
<dbReference type="Proteomes" id="UP001244341">
    <property type="component" value="Chromosome 3b"/>
</dbReference>